<dbReference type="NCBIfam" id="TIGR01494">
    <property type="entry name" value="ATPase_P-type"/>
    <property type="match status" value="2"/>
</dbReference>
<dbReference type="EMBL" id="JWJG01000028">
    <property type="protein sequence ID" value="KIF81491.1"/>
    <property type="molecule type" value="Genomic_DNA"/>
</dbReference>
<feature type="transmembrane region" description="Helical" evidence="8">
    <location>
        <begin position="254"/>
        <end position="278"/>
    </location>
</feature>
<evidence type="ECO:0000256" key="1">
    <source>
        <dbReference type="ARBA" id="ARBA00004141"/>
    </source>
</evidence>
<dbReference type="InterPro" id="IPR036412">
    <property type="entry name" value="HAD-like_sf"/>
</dbReference>
<keyword evidence="2 8" id="KW-0812">Transmembrane</keyword>
<evidence type="ECO:0000256" key="3">
    <source>
        <dbReference type="ARBA" id="ARBA00022741"/>
    </source>
</evidence>
<organism evidence="10 11">
    <name type="scientific">Noviherbaspirillum autotrophicum</name>
    <dbReference type="NCBI Taxonomy" id="709839"/>
    <lineage>
        <taxon>Bacteria</taxon>
        <taxon>Pseudomonadati</taxon>
        <taxon>Pseudomonadota</taxon>
        <taxon>Betaproteobacteria</taxon>
        <taxon>Burkholderiales</taxon>
        <taxon>Oxalobacteraceae</taxon>
        <taxon>Noviherbaspirillum</taxon>
    </lineage>
</organism>
<dbReference type="AlphaFoldDB" id="A0A0C2BTX1"/>
<comment type="caution">
    <text evidence="10">The sequence shown here is derived from an EMBL/GenBank/DDBJ whole genome shotgun (WGS) entry which is preliminary data.</text>
</comment>
<feature type="transmembrane region" description="Helical" evidence="8">
    <location>
        <begin position="43"/>
        <end position="62"/>
    </location>
</feature>
<feature type="transmembrane region" description="Helical" evidence="8">
    <location>
        <begin position="633"/>
        <end position="654"/>
    </location>
</feature>
<evidence type="ECO:0000256" key="8">
    <source>
        <dbReference type="SAM" id="Phobius"/>
    </source>
</evidence>
<feature type="transmembrane region" description="Helical" evidence="8">
    <location>
        <begin position="660"/>
        <end position="685"/>
    </location>
</feature>
<dbReference type="SMART" id="SM00831">
    <property type="entry name" value="Cation_ATPase_N"/>
    <property type="match status" value="1"/>
</dbReference>
<evidence type="ECO:0000256" key="7">
    <source>
        <dbReference type="ARBA" id="ARBA00023136"/>
    </source>
</evidence>
<protein>
    <submittedName>
        <fullName evidence="10">ATPase</fullName>
    </submittedName>
</protein>
<sequence length="839" mass="90177">MNTDTADVRGLSGSEAASRLRQSGYNELPSKDRRTVLRIMLEVVREPMFLLLLAAGSVYLLLGDPDDALMLLGFVFVSMAITIFQERKTERVLEALRDLSSPRALVIRDGDQIRIPGREVVVGDLLVLEEGDRIAADGVLRESHDLLVDESLLTGESFAVSKKTGEDEAGRVFSGSVVVQGGGLAWVTAIGAATEIGKIGRALQELETAKSPLQSEIGTLVKRFAWIGVVVSALVFVLFGAIRQDWFGGLLAGITLAMSMLPEEFTVVLTVFMALGAWRLSRSQVLARRTPVIETLGAATVLCVDKTGTLTQNRMSVQEVVAPGQKWEIAAQSSATPEPALQDVLEYAVLASESLPFDPMEKAFHRCAAELLPPERLSHDGWEFVHEYPLTAECMAMTHVWRTPDGRHVVATKGAPEAVARLCRLGRAESAQMLQQVQGLASHGMRVLAVARAAHDGEPWPEQPGGFGFEWLGLVGLADPLRASVSGAVRACHQAGVQVVMITGDYPATAQAIARQAGLPHERIMTGNQLDALSDAQLQQSVREHHVYARILPQQKLRLVNAFRGNGQVVAMTGDGVNDAPALKAAHIGISMGQRGTDVAREASSLVLLNDDFGSIVEAIRVGRRIYDNLRKAMIYIVAVHLPIAGMSLLPLLFGAPLVLAPVHIVFLEMVINPACSIVFEAEHAERDIMRRPPRRPHERLLDRRTMGLALLYGAGLLAAAAAVYFGALARGSDAAQVRAATFACLVLGNLSLIVASRSVGSSIIELIRIPNAAQWSVLAGAALALAAAVYAPALRGVFHFAVPGAETMASTVFAAVAAVAWFEAIKRAYRKSAARVKR</sequence>
<dbReference type="SUPFAM" id="SSF81665">
    <property type="entry name" value="Calcium ATPase, transmembrane domain M"/>
    <property type="match status" value="1"/>
</dbReference>
<dbReference type="GO" id="GO:0005524">
    <property type="term" value="F:ATP binding"/>
    <property type="evidence" value="ECO:0007669"/>
    <property type="project" value="UniProtKB-KW"/>
</dbReference>
<accession>A0A0C2BTX1</accession>
<dbReference type="InterPro" id="IPR004014">
    <property type="entry name" value="ATPase_P-typ_cation-transptr_N"/>
</dbReference>
<dbReference type="PROSITE" id="PS00154">
    <property type="entry name" value="ATPASE_E1_E2"/>
    <property type="match status" value="1"/>
</dbReference>
<evidence type="ECO:0000313" key="11">
    <source>
        <dbReference type="Proteomes" id="UP000031572"/>
    </source>
</evidence>
<dbReference type="Pfam" id="PF00122">
    <property type="entry name" value="E1-E2_ATPase"/>
    <property type="match status" value="1"/>
</dbReference>
<dbReference type="GO" id="GO:0015662">
    <property type="term" value="F:P-type ion transporter activity"/>
    <property type="evidence" value="ECO:0007669"/>
    <property type="project" value="UniProtKB-ARBA"/>
</dbReference>
<feature type="transmembrane region" description="Helical" evidence="8">
    <location>
        <begin position="798"/>
        <end position="823"/>
    </location>
</feature>
<dbReference type="GO" id="GO:0016887">
    <property type="term" value="F:ATP hydrolysis activity"/>
    <property type="evidence" value="ECO:0007669"/>
    <property type="project" value="InterPro"/>
</dbReference>
<feature type="transmembrane region" description="Helical" evidence="8">
    <location>
        <begin position="773"/>
        <end position="792"/>
    </location>
</feature>
<dbReference type="RefSeq" id="WP_040040315.1">
    <property type="nucleotide sequence ID" value="NZ_JWJG01000028.1"/>
</dbReference>
<evidence type="ECO:0000259" key="9">
    <source>
        <dbReference type="SMART" id="SM00831"/>
    </source>
</evidence>
<feature type="transmembrane region" description="Helical" evidence="8">
    <location>
        <begin position="224"/>
        <end position="242"/>
    </location>
</feature>
<evidence type="ECO:0000256" key="6">
    <source>
        <dbReference type="ARBA" id="ARBA00022989"/>
    </source>
</evidence>
<keyword evidence="7 8" id="KW-0472">Membrane</keyword>
<feature type="transmembrane region" description="Helical" evidence="8">
    <location>
        <begin position="740"/>
        <end position="761"/>
    </location>
</feature>
<dbReference type="Gene3D" id="3.40.50.1000">
    <property type="entry name" value="HAD superfamily/HAD-like"/>
    <property type="match status" value="1"/>
</dbReference>
<dbReference type="Gene3D" id="1.20.1110.10">
    <property type="entry name" value="Calcium-transporting ATPase, transmembrane domain"/>
    <property type="match status" value="2"/>
</dbReference>
<dbReference type="SFLD" id="SFLDG00002">
    <property type="entry name" value="C1.7:_P-type_atpase_like"/>
    <property type="match status" value="1"/>
</dbReference>
<dbReference type="Gene3D" id="3.40.1110.10">
    <property type="entry name" value="Calcium-transporting ATPase, cytoplasmic domain N"/>
    <property type="match status" value="1"/>
</dbReference>
<dbReference type="InterPro" id="IPR008250">
    <property type="entry name" value="ATPase_P-typ_transduc_dom_A_sf"/>
</dbReference>
<dbReference type="InterPro" id="IPR006068">
    <property type="entry name" value="ATPase_P-typ_cation-transptr_C"/>
</dbReference>
<dbReference type="SUPFAM" id="SSF56784">
    <property type="entry name" value="HAD-like"/>
    <property type="match status" value="1"/>
</dbReference>
<dbReference type="STRING" id="709839.TSA66_12850"/>
<dbReference type="Pfam" id="PF00702">
    <property type="entry name" value="Hydrolase"/>
    <property type="match status" value="1"/>
</dbReference>
<dbReference type="SUPFAM" id="SSF81653">
    <property type="entry name" value="Calcium ATPase, transduction domain A"/>
    <property type="match status" value="1"/>
</dbReference>
<name>A0A0C2BTX1_9BURK</name>
<dbReference type="InterPro" id="IPR044492">
    <property type="entry name" value="P_typ_ATPase_HD_dom"/>
</dbReference>
<dbReference type="PRINTS" id="PR00119">
    <property type="entry name" value="CATATPASE"/>
</dbReference>
<reference evidence="10 11" key="1">
    <citation type="submission" date="2014-12" db="EMBL/GenBank/DDBJ databases">
        <title>Denitrispirillum autotrophicum gen. nov., sp. nov., Denitrifying, Facultatively Autotrophic Bacteria Isolated from Rice Paddy Soil.</title>
        <authorList>
            <person name="Ishii S."/>
            <person name="Ashida N."/>
            <person name="Ohno H."/>
            <person name="Otsuka S."/>
            <person name="Yokota A."/>
            <person name="Senoo K."/>
        </authorList>
    </citation>
    <scope>NUCLEOTIDE SEQUENCE [LARGE SCALE GENOMIC DNA]</scope>
    <source>
        <strain evidence="10 11">TSA66</strain>
    </source>
</reference>
<dbReference type="InterPro" id="IPR023299">
    <property type="entry name" value="ATPase_P-typ_cyto_dom_N"/>
</dbReference>
<keyword evidence="5" id="KW-1278">Translocase</keyword>
<evidence type="ECO:0000256" key="2">
    <source>
        <dbReference type="ARBA" id="ARBA00022692"/>
    </source>
</evidence>
<keyword evidence="6 8" id="KW-1133">Transmembrane helix</keyword>
<dbReference type="InterPro" id="IPR018303">
    <property type="entry name" value="ATPase_P-typ_P_site"/>
</dbReference>
<dbReference type="InterPro" id="IPR001757">
    <property type="entry name" value="P_typ_ATPase"/>
</dbReference>
<keyword evidence="11" id="KW-1185">Reference proteome</keyword>
<feature type="transmembrane region" description="Helical" evidence="8">
    <location>
        <begin position="68"/>
        <end position="84"/>
    </location>
</feature>
<dbReference type="PANTHER" id="PTHR42861">
    <property type="entry name" value="CALCIUM-TRANSPORTING ATPASE"/>
    <property type="match status" value="1"/>
</dbReference>
<keyword evidence="4" id="KW-0067">ATP-binding</keyword>
<dbReference type="InterPro" id="IPR023298">
    <property type="entry name" value="ATPase_P-typ_TM_dom_sf"/>
</dbReference>
<dbReference type="SFLD" id="SFLDS00003">
    <property type="entry name" value="Haloacid_Dehalogenase"/>
    <property type="match status" value="1"/>
</dbReference>
<evidence type="ECO:0000313" key="10">
    <source>
        <dbReference type="EMBL" id="KIF81491.1"/>
    </source>
</evidence>
<dbReference type="InterPro" id="IPR023214">
    <property type="entry name" value="HAD_sf"/>
</dbReference>
<dbReference type="Pfam" id="PF00690">
    <property type="entry name" value="Cation_ATPase_N"/>
    <property type="match status" value="1"/>
</dbReference>
<dbReference type="Proteomes" id="UP000031572">
    <property type="component" value="Unassembled WGS sequence"/>
</dbReference>
<dbReference type="SUPFAM" id="SSF81660">
    <property type="entry name" value="Metal cation-transporting ATPase, ATP-binding domain N"/>
    <property type="match status" value="1"/>
</dbReference>
<dbReference type="InterPro" id="IPR059000">
    <property type="entry name" value="ATPase_P-type_domA"/>
</dbReference>
<dbReference type="GO" id="GO:0016020">
    <property type="term" value="C:membrane"/>
    <property type="evidence" value="ECO:0007669"/>
    <property type="project" value="UniProtKB-SubCell"/>
</dbReference>
<feature type="domain" description="Cation-transporting P-type ATPase N-terminal" evidence="9">
    <location>
        <begin position="2"/>
        <end position="64"/>
    </location>
</feature>
<proteinExistence type="predicted"/>
<dbReference type="SFLD" id="SFLDF00027">
    <property type="entry name" value="p-type_atpase"/>
    <property type="match status" value="1"/>
</dbReference>
<dbReference type="PRINTS" id="PR00120">
    <property type="entry name" value="HATPASE"/>
</dbReference>
<comment type="subcellular location">
    <subcellularLocation>
        <location evidence="1">Membrane</location>
        <topology evidence="1">Multi-pass membrane protein</topology>
    </subcellularLocation>
</comment>
<dbReference type="Pfam" id="PF00689">
    <property type="entry name" value="Cation_ATPase_C"/>
    <property type="match status" value="1"/>
</dbReference>
<keyword evidence="3" id="KW-0547">Nucleotide-binding</keyword>
<evidence type="ECO:0000256" key="4">
    <source>
        <dbReference type="ARBA" id="ARBA00022840"/>
    </source>
</evidence>
<evidence type="ECO:0000256" key="5">
    <source>
        <dbReference type="ARBA" id="ARBA00022967"/>
    </source>
</evidence>
<gene>
    <name evidence="10" type="ORF">TSA66_12850</name>
</gene>
<dbReference type="OrthoDB" id="9814270at2"/>
<feature type="transmembrane region" description="Helical" evidence="8">
    <location>
        <begin position="706"/>
        <end position="728"/>
    </location>
</feature>
<dbReference type="Gene3D" id="2.70.150.10">
    <property type="entry name" value="Calcium-transporting ATPase, cytoplasmic transduction domain A"/>
    <property type="match status" value="1"/>
</dbReference>